<name>A0A423ST45_PENVA</name>
<dbReference type="EMBL" id="QCYY01002817">
    <property type="protein sequence ID" value="ROT67366.1"/>
    <property type="molecule type" value="Genomic_DNA"/>
</dbReference>
<proteinExistence type="predicted"/>
<gene>
    <name evidence="2" type="ORF">C7M84_014545</name>
</gene>
<protein>
    <submittedName>
        <fullName evidence="2">Uncharacterized protein</fullName>
    </submittedName>
</protein>
<dbReference type="AlphaFoldDB" id="A0A423ST45"/>
<accession>A0A423ST45</accession>
<sequence>MAIDKPQSSWAPPTPSQNAAGVLAWRRPQHFHFQSDFPSVEPGGVYGASSSSARLRLRLSVVSAVGGGRLRLHSWAVFGGAGAQDVLASRSLPLSLLSLSLSSLSLSLFRPSPSHPAFFPSLFRPSPSHPTFSPLSSSFPSSLSLVLSPLSLSPSLSSRSLPPLLPIPSFPSSLVPLPLPLFPLSLVPLPLPLFPLSFVPLPLPLFPLSFVPLPIPLPLPLEIIVLSSCPYSKHKCAFCLPPQPISATTDTNTSIATKDAQRESGSGCIHTERDAKGALGRVSGMVIHGIALVSLEILDKGRSPPSLPTPTPPPSNLPPPPPSLATSTPLPPSTPSPFLASYPPYPPPPPFLAYPSPPSSNLPSTPHPLLWPTLPPLLSYLSLWPPPLPLTTLHPSPFLA</sequence>
<feature type="region of interest" description="Disordered" evidence="1">
    <location>
        <begin position="301"/>
        <end position="341"/>
    </location>
</feature>
<keyword evidence="3" id="KW-1185">Reference proteome</keyword>
<feature type="compositionally biased region" description="Pro residues" evidence="1">
    <location>
        <begin position="305"/>
        <end position="335"/>
    </location>
</feature>
<reference evidence="2 3" key="1">
    <citation type="submission" date="2018-04" db="EMBL/GenBank/DDBJ databases">
        <authorList>
            <person name="Zhang X."/>
            <person name="Yuan J."/>
            <person name="Li F."/>
            <person name="Xiang J."/>
        </authorList>
    </citation>
    <scope>NUCLEOTIDE SEQUENCE [LARGE SCALE GENOMIC DNA]</scope>
    <source>
        <tissue evidence="2">Muscle</tissue>
    </source>
</reference>
<evidence type="ECO:0000256" key="1">
    <source>
        <dbReference type="SAM" id="MobiDB-lite"/>
    </source>
</evidence>
<evidence type="ECO:0000313" key="2">
    <source>
        <dbReference type="EMBL" id="ROT67366.1"/>
    </source>
</evidence>
<dbReference type="Proteomes" id="UP000283509">
    <property type="component" value="Unassembled WGS sequence"/>
</dbReference>
<comment type="caution">
    <text evidence="2">The sequence shown here is derived from an EMBL/GenBank/DDBJ whole genome shotgun (WGS) entry which is preliminary data.</text>
</comment>
<evidence type="ECO:0000313" key="3">
    <source>
        <dbReference type="Proteomes" id="UP000283509"/>
    </source>
</evidence>
<reference evidence="2 3" key="2">
    <citation type="submission" date="2019-01" db="EMBL/GenBank/DDBJ databases">
        <title>The decoding of complex shrimp genome reveals the adaptation for benthos swimmer, frequently molting mechanism and breeding impact on genome.</title>
        <authorList>
            <person name="Sun Y."/>
            <person name="Gao Y."/>
            <person name="Yu Y."/>
        </authorList>
    </citation>
    <scope>NUCLEOTIDE SEQUENCE [LARGE SCALE GENOMIC DNA]</scope>
    <source>
        <tissue evidence="2">Muscle</tissue>
    </source>
</reference>
<organism evidence="2 3">
    <name type="scientific">Penaeus vannamei</name>
    <name type="common">Whiteleg shrimp</name>
    <name type="synonym">Litopenaeus vannamei</name>
    <dbReference type="NCBI Taxonomy" id="6689"/>
    <lineage>
        <taxon>Eukaryota</taxon>
        <taxon>Metazoa</taxon>
        <taxon>Ecdysozoa</taxon>
        <taxon>Arthropoda</taxon>
        <taxon>Crustacea</taxon>
        <taxon>Multicrustacea</taxon>
        <taxon>Malacostraca</taxon>
        <taxon>Eumalacostraca</taxon>
        <taxon>Eucarida</taxon>
        <taxon>Decapoda</taxon>
        <taxon>Dendrobranchiata</taxon>
        <taxon>Penaeoidea</taxon>
        <taxon>Penaeidae</taxon>
        <taxon>Penaeus</taxon>
    </lineage>
</organism>